<dbReference type="Gene3D" id="2.30.30.40">
    <property type="entry name" value="SH3 Domains"/>
    <property type="match status" value="1"/>
</dbReference>
<proteinExistence type="predicted"/>
<dbReference type="Pfam" id="PF06823">
    <property type="entry name" value="DUF1236"/>
    <property type="match status" value="1"/>
</dbReference>
<evidence type="ECO:0000259" key="2">
    <source>
        <dbReference type="PROSITE" id="PS51781"/>
    </source>
</evidence>
<dbReference type="EMBL" id="FMVT01000009">
    <property type="protein sequence ID" value="SCY78720.1"/>
    <property type="molecule type" value="Genomic_DNA"/>
</dbReference>
<dbReference type="InterPro" id="IPR009642">
    <property type="entry name" value="DUF1236"/>
</dbReference>
<dbReference type="RefSeq" id="WP_090745732.1">
    <property type="nucleotide sequence ID" value="NZ_FMVT01000009.1"/>
</dbReference>
<dbReference type="OrthoDB" id="102964at2"/>
<feature type="domain" description="SH3b" evidence="2">
    <location>
        <begin position="22"/>
        <end position="85"/>
    </location>
</feature>
<dbReference type="InterPro" id="IPR003646">
    <property type="entry name" value="SH3-like_bac-type"/>
</dbReference>
<keyword evidence="1" id="KW-0732">Signal</keyword>
<gene>
    <name evidence="3" type="ORF">SAMN05660710_02782</name>
</gene>
<sequence length="223" mass="22603">MRNLILTTAAATLALGTAAAAQTTATAATDLNVRSGPGVQHEVIGAIPSGAEANVAGCIEAANWCEVSYNDLNGWAYGEYLNVAAGDEVLALTPNRETIGVTVIEAPADDSPNTGQNAAVGGTTGAAMGALIAGPVGAVVGAAIGGGAGAAATPEPTTEVTTYVTSNTVQPVYLDGEVVLGAGVPDTVEIYEIPDQPDYRYAQINNQTVLVNPNDRQIVYIYR</sequence>
<dbReference type="AlphaFoldDB" id="A0A1G5ISJ7"/>
<evidence type="ECO:0000256" key="1">
    <source>
        <dbReference type="SAM" id="SignalP"/>
    </source>
</evidence>
<reference evidence="3 4" key="1">
    <citation type="submission" date="2016-10" db="EMBL/GenBank/DDBJ databases">
        <authorList>
            <person name="de Groot N.N."/>
        </authorList>
    </citation>
    <scope>NUCLEOTIDE SEQUENCE [LARGE SCALE GENOMIC DNA]</scope>
    <source>
        <strain evidence="3 4">CGMCC 1.8925</strain>
    </source>
</reference>
<accession>A0A1G5ISJ7</accession>
<dbReference type="Pfam" id="PF08239">
    <property type="entry name" value="SH3_3"/>
    <property type="match status" value="1"/>
</dbReference>
<feature type="signal peptide" evidence="1">
    <location>
        <begin position="1"/>
        <end position="21"/>
    </location>
</feature>
<keyword evidence="4" id="KW-1185">Reference proteome</keyword>
<protein>
    <submittedName>
        <fullName evidence="3">SH3 domain-containing protein</fullName>
    </submittedName>
</protein>
<dbReference type="Proteomes" id="UP000199502">
    <property type="component" value="Unassembled WGS sequence"/>
</dbReference>
<name>A0A1G5ISJ7_9RHOB</name>
<evidence type="ECO:0000313" key="4">
    <source>
        <dbReference type="Proteomes" id="UP000199502"/>
    </source>
</evidence>
<dbReference type="PROSITE" id="PS51781">
    <property type="entry name" value="SH3B"/>
    <property type="match status" value="1"/>
</dbReference>
<organism evidence="3 4">
    <name type="scientific">Paracoccus tibetensis</name>
    <dbReference type="NCBI Taxonomy" id="336292"/>
    <lineage>
        <taxon>Bacteria</taxon>
        <taxon>Pseudomonadati</taxon>
        <taxon>Pseudomonadota</taxon>
        <taxon>Alphaproteobacteria</taxon>
        <taxon>Rhodobacterales</taxon>
        <taxon>Paracoccaceae</taxon>
        <taxon>Paracoccus</taxon>
    </lineage>
</organism>
<dbReference type="STRING" id="336292.SAMN05660710_02782"/>
<feature type="chain" id="PRO_5011528462" evidence="1">
    <location>
        <begin position="22"/>
        <end position="223"/>
    </location>
</feature>
<evidence type="ECO:0000313" key="3">
    <source>
        <dbReference type="EMBL" id="SCY78720.1"/>
    </source>
</evidence>